<reference evidence="2 3" key="1">
    <citation type="submission" date="2017-07" db="EMBL/GenBank/DDBJ databases">
        <title>Amycolatopsis thailandensis Genome sequencing and assembly.</title>
        <authorList>
            <person name="Kaur N."/>
            <person name="Mayilraj S."/>
        </authorList>
    </citation>
    <scope>NUCLEOTIDE SEQUENCE [LARGE SCALE GENOMIC DNA]</scope>
    <source>
        <strain evidence="2 3">JCM 16380</strain>
    </source>
</reference>
<evidence type="ECO:0000313" key="3">
    <source>
        <dbReference type="Proteomes" id="UP000215223"/>
    </source>
</evidence>
<name>A0A229SCX3_9PSEU</name>
<organism evidence="2 3">
    <name type="scientific">Amycolatopsis thailandensis</name>
    <dbReference type="NCBI Taxonomy" id="589330"/>
    <lineage>
        <taxon>Bacteria</taxon>
        <taxon>Bacillati</taxon>
        <taxon>Actinomycetota</taxon>
        <taxon>Actinomycetes</taxon>
        <taxon>Pseudonocardiales</taxon>
        <taxon>Pseudonocardiaceae</taxon>
        <taxon>Amycolatopsis</taxon>
    </lineage>
</organism>
<proteinExistence type="predicted"/>
<dbReference type="Proteomes" id="UP000215223">
    <property type="component" value="Unassembled WGS sequence"/>
</dbReference>
<accession>A0A229SCX3</accession>
<evidence type="ECO:0000313" key="2">
    <source>
        <dbReference type="EMBL" id="OXM56762.1"/>
    </source>
</evidence>
<dbReference type="OrthoDB" id="5148202at2"/>
<dbReference type="InterPro" id="IPR025359">
    <property type="entry name" value="SduA_C"/>
</dbReference>
<feature type="domain" description="Shedu protein SduA C-terminal" evidence="1">
    <location>
        <begin position="266"/>
        <end position="413"/>
    </location>
</feature>
<dbReference type="Pfam" id="PF14082">
    <property type="entry name" value="SduA_C"/>
    <property type="match status" value="1"/>
</dbReference>
<protein>
    <recommendedName>
        <fullName evidence="1">Shedu protein SduA C-terminal domain-containing protein</fullName>
    </recommendedName>
</protein>
<dbReference type="AlphaFoldDB" id="A0A229SCX3"/>
<keyword evidence="3" id="KW-1185">Reference proteome</keyword>
<comment type="caution">
    <text evidence="2">The sequence shown here is derived from an EMBL/GenBank/DDBJ whole genome shotgun (WGS) entry which is preliminary data.</text>
</comment>
<sequence length="430" mass="49020">MPKEYRRCHPTAYHTKWFAHLGSLTRKQSHGTPAGPAMRIRSDSTLKYLLLAINEHAKRDEVSQPIMDALEHMGTLSPYRGGRQLIDLLQFARRTAVEQNDERTARGLEDALGYTNGKVLEKDLRQDYPLYSGDGQDDVQMLERASSALRSLAAHEIEDFLKENPNASGEDVRNYFAQHGNRPLRFARARRAGHYGAFRIRSDISAWVVDVLADRVDYVHHFDDSKYSLEEMLALPDLDDALAAAQITRRRRQLATIKSTVENRYSSEEHIQEALSEAWWIFGGKYVGELYRRRLAVGMEVDIPLLRPDGVLHVVELKKANVEIVKKYRSGYVPTSPVHNAVGQAANYLQKLDEERNEIAEAFGIETRRSFATVVIGHPIFQPEINTRKINEALRIYASHLSRIDILTYAELLDNAERLLNFEDAAKNDP</sequence>
<evidence type="ECO:0000259" key="1">
    <source>
        <dbReference type="Pfam" id="PF14082"/>
    </source>
</evidence>
<gene>
    <name evidence="2" type="ORF">CFP71_11525</name>
</gene>
<dbReference type="EMBL" id="NMQT01000035">
    <property type="protein sequence ID" value="OXM56762.1"/>
    <property type="molecule type" value="Genomic_DNA"/>
</dbReference>